<dbReference type="AlphaFoldDB" id="A0A8J3ZHW3"/>
<gene>
    <name evidence="1" type="ORF">Vau01_117150</name>
</gene>
<protein>
    <submittedName>
        <fullName evidence="1">Uncharacterized protein</fullName>
    </submittedName>
</protein>
<comment type="caution">
    <text evidence="1">The sequence shown here is derived from an EMBL/GenBank/DDBJ whole genome shotgun (WGS) entry which is preliminary data.</text>
</comment>
<evidence type="ECO:0000313" key="2">
    <source>
        <dbReference type="Proteomes" id="UP000612585"/>
    </source>
</evidence>
<dbReference type="Proteomes" id="UP000612585">
    <property type="component" value="Unassembled WGS sequence"/>
</dbReference>
<evidence type="ECO:0000313" key="1">
    <source>
        <dbReference type="EMBL" id="GIJ64199.1"/>
    </source>
</evidence>
<organism evidence="1 2">
    <name type="scientific">Virgisporangium aurantiacum</name>
    <dbReference type="NCBI Taxonomy" id="175570"/>
    <lineage>
        <taxon>Bacteria</taxon>
        <taxon>Bacillati</taxon>
        <taxon>Actinomycetota</taxon>
        <taxon>Actinomycetes</taxon>
        <taxon>Micromonosporales</taxon>
        <taxon>Micromonosporaceae</taxon>
        <taxon>Virgisporangium</taxon>
    </lineage>
</organism>
<proteinExistence type="predicted"/>
<reference evidence="1" key="1">
    <citation type="submission" date="2021-01" db="EMBL/GenBank/DDBJ databases">
        <title>Whole genome shotgun sequence of Virgisporangium aurantiacum NBRC 16421.</title>
        <authorList>
            <person name="Komaki H."/>
            <person name="Tamura T."/>
        </authorList>
    </citation>
    <scope>NUCLEOTIDE SEQUENCE</scope>
    <source>
        <strain evidence="1">NBRC 16421</strain>
    </source>
</reference>
<dbReference type="EMBL" id="BOPG01000111">
    <property type="protein sequence ID" value="GIJ64199.1"/>
    <property type="molecule type" value="Genomic_DNA"/>
</dbReference>
<accession>A0A8J3ZHW3</accession>
<keyword evidence="2" id="KW-1185">Reference proteome</keyword>
<name>A0A8J3ZHW3_9ACTN</name>
<sequence length="58" mass="6515">MGMDERPEHPVTMVTATDEERALAREHFRRNVSEAESRMTPEKRAKALAIFGIDASTA</sequence>